<evidence type="ECO:0000313" key="6">
    <source>
        <dbReference type="Proteomes" id="UP000054251"/>
    </source>
</evidence>
<dbReference type="Proteomes" id="UP000054251">
    <property type="component" value="Unassembled WGS sequence"/>
</dbReference>
<dbReference type="GO" id="GO:0050661">
    <property type="term" value="F:NADP binding"/>
    <property type="evidence" value="ECO:0007669"/>
    <property type="project" value="InterPro"/>
</dbReference>
<dbReference type="SUPFAM" id="SSF51905">
    <property type="entry name" value="FAD/NAD(P)-binding domain"/>
    <property type="match status" value="2"/>
</dbReference>
<dbReference type="EMBL" id="LMYN01000142">
    <property type="protein sequence ID" value="KRZ99451.1"/>
    <property type="molecule type" value="Genomic_DNA"/>
</dbReference>
<protein>
    <submittedName>
        <fullName evidence="5">Uncharacterized protein</fullName>
    </submittedName>
</protein>
<dbReference type="Gene3D" id="3.50.50.60">
    <property type="entry name" value="FAD/NAD(P)-binding domain"/>
    <property type="match status" value="3"/>
</dbReference>
<evidence type="ECO:0000313" key="5">
    <source>
        <dbReference type="EMBL" id="KRZ99451.1"/>
    </source>
</evidence>
<gene>
    <name evidence="5" type="ORF">AC631_04791</name>
</gene>
<dbReference type="OrthoDB" id="74360at2759"/>
<evidence type="ECO:0000256" key="1">
    <source>
        <dbReference type="ARBA" id="ARBA00010139"/>
    </source>
</evidence>
<accession>A0A0V1PTT6</accession>
<sequence length="554" mass="62606">MSVLQLTKQSHNEPYKFRINHEDAQAVLGPYAKTPENDTLPEIHTRSNVAILGAGFSGIASALACLKNLNETDFVVFDKHDNYGGTWYANTYPGCASDIPAVWYSFFSELNNNWSRLQPPQYEMEEYILTVCKKYDLFKYAKFKTIITALDYNDEEGTWTLTGRNLTNGQLIKHTSKIILCCQGGLVTPQQLIVPGIGTFKGEYLHSALWDHNVSFKGKKVVVVGNGCSANQLVPALLRDYEPESIVQIVRSKHYIMPPLPKFVHFTYRLLSFSRVGLVFVRWLIAFFAEARFPLYKGNGILARIVRWVNTQYSLLYMKSTCPKKFQPMVIPDYKIGCKRLIFDYSYLPSLHDPRVDVTNESIDHVDEHSVVLKNGEVLEADIIVACTGYDVLQSFGNYKIKGRQGTDVSQVWKEEGTSAYETILIRDCPNLFMIGGPNSATGHSSVVLAIENGCKYFAKVAPKVLSGAYKSVCVKTLSYYNWFHTTQKELAKSVFGTKFGGCASWYAEGGINSTTYPYSQVSYWWRMRHPKWNDLEVETPYDLNKAGSKTKAA</sequence>
<evidence type="ECO:0000256" key="3">
    <source>
        <dbReference type="ARBA" id="ARBA00022827"/>
    </source>
</evidence>
<keyword evidence="4" id="KW-0560">Oxidoreductase</keyword>
<organism evidence="5 6">
    <name type="scientific">Debaryomyces fabryi</name>
    <dbReference type="NCBI Taxonomy" id="58627"/>
    <lineage>
        <taxon>Eukaryota</taxon>
        <taxon>Fungi</taxon>
        <taxon>Dikarya</taxon>
        <taxon>Ascomycota</taxon>
        <taxon>Saccharomycotina</taxon>
        <taxon>Pichiomycetes</taxon>
        <taxon>Debaryomycetaceae</taxon>
        <taxon>Debaryomyces</taxon>
    </lineage>
</organism>
<dbReference type="InterPro" id="IPR051209">
    <property type="entry name" value="FAD-bind_Monooxygenase_sf"/>
</dbReference>
<reference evidence="5 6" key="1">
    <citation type="submission" date="2015-11" db="EMBL/GenBank/DDBJ databases">
        <title>The genome of Debaryomyces fabryi.</title>
        <authorList>
            <person name="Tafer H."/>
            <person name="Lopandic K."/>
        </authorList>
    </citation>
    <scope>NUCLEOTIDE SEQUENCE [LARGE SCALE GENOMIC DNA]</scope>
    <source>
        <strain evidence="5 6">CBS 789</strain>
    </source>
</reference>
<dbReference type="GO" id="GO:0050660">
    <property type="term" value="F:flavin adenine dinucleotide binding"/>
    <property type="evidence" value="ECO:0007669"/>
    <property type="project" value="InterPro"/>
</dbReference>
<proteinExistence type="inferred from homology"/>
<name>A0A0V1PTT6_9ASCO</name>
<dbReference type="Pfam" id="PF00743">
    <property type="entry name" value="FMO-like"/>
    <property type="match status" value="1"/>
</dbReference>
<dbReference type="PANTHER" id="PTHR42877">
    <property type="entry name" value="L-ORNITHINE N(5)-MONOOXYGENASE-RELATED"/>
    <property type="match status" value="1"/>
</dbReference>
<dbReference type="AlphaFoldDB" id="A0A0V1PTT6"/>
<comment type="similarity">
    <text evidence="1">Belongs to the FAD-binding monooxygenase family.</text>
</comment>
<dbReference type="GeneID" id="26841800"/>
<dbReference type="InterPro" id="IPR036188">
    <property type="entry name" value="FAD/NAD-bd_sf"/>
</dbReference>
<dbReference type="PANTHER" id="PTHR42877:SF5">
    <property type="entry name" value="L-ORNITHINE N(5)-MONOOXYGENASE-RELATED"/>
    <property type="match status" value="1"/>
</dbReference>
<comment type="caution">
    <text evidence="5">The sequence shown here is derived from an EMBL/GenBank/DDBJ whole genome shotgun (WGS) entry which is preliminary data.</text>
</comment>
<evidence type="ECO:0000256" key="2">
    <source>
        <dbReference type="ARBA" id="ARBA00022630"/>
    </source>
</evidence>
<keyword evidence="2" id="KW-0285">Flavoprotein</keyword>
<evidence type="ECO:0000256" key="4">
    <source>
        <dbReference type="ARBA" id="ARBA00023002"/>
    </source>
</evidence>
<dbReference type="RefSeq" id="XP_015465554.1">
    <property type="nucleotide sequence ID" value="XM_015613620.1"/>
</dbReference>
<dbReference type="InterPro" id="IPR020946">
    <property type="entry name" value="Flavin_mOase-like"/>
</dbReference>
<dbReference type="GO" id="GO:0004499">
    <property type="term" value="F:N,N-dimethylaniline monooxygenase activity"/>
    <property type="evidence" value="ECO:0007669"/>
    <property type="project" value="InterPro"/>
</dbReference>
<keyword evidence="6" id="KW-1185">Reference proteome</keyword>
<keyword evidence="3" id="KW-0274">FAD</keyword>